<dbReference type="Gene3D" id="1.25.40.20">
    <property type="entry name" value="Ankyrin repeat-containing domain"/>
    <property type="match status" value="1"/>
</dbReference>
<evidence type="ECO:0000313" key="1">
    <source>
        <dbReference type="EMBL" id="KAE9184564.1"/>
    </source>
</evidence>
<dbReference type="Proteomes" id="UP000437068">
    <property type="component" value="Unassembled WGS sequence"/>
</dbReference>
<protein>
    <submittedName>
        <fullName evidence="1">Uncharacterized protein</fullName>
    </submittedName>
</protein>
<evidence type="ECO:0000313" key="3">
    <source>
        <dbReference type="Proteomes" id="UP000433483"/>
    </source>
</evidence>
<dbReference type="Proteomes" id="UP000433483">
    <property type="component" value="Unassembled WGS sequence"/>
</dbReference>
<organism evidence="1 3">
    <name type="scientific">Phytophthora fragariae</name>
    <dbReference type="NCBI Taxonomy" id="53985"/>
    <lineage>
        <taxon>Eukaryota</taxon>
        <taxon>Sar</taxon>
        <taxon>Stramenopiles</taxon>
        <taxon>Oomycota</taxon>
        <taxon>Peronosporomycetes</taxon>
        <taxon>Peronosporales</taxon>
        <taxon>Peronosporaceae</taxon>
        <taxon>Phytophthora</taxon>
    </lineage>
</organism>
<dbReference type="InterPro" id="IPR036770">
    <property type="entry name" value="Ankyrin_rpt-contain_sf"/>
</dbReference>
<sequence>MFHHLQYQSLLQANFTPKTYALPHVMEQIWRCLLSLQESIMEASKANNLEWLNQLLAKEDYDVLDAVIYCARQGKMEAVKMLLPHMYEYWGAELKEGMWQTLETAIAAASEHAQVDVVRLLLQKEDENDEIAWKVITTAAKKGDLDMLHVATEIIDILFGGTEKDQRAGVLLQAILAGQTAAATHLINRYYQGSGSVKKS</sequence>
<dbReference type="SUPFAM" id="SSF48403">
    <property type="entry name" value="Ankyrin repeat"/>
    <property type="match status" value="1"/>
</dbReference>
<evidence type="ECO:0000313" key="2">
    <source>
        <dbReference type="EMBL" id="KAE9288079.1"/>
    </source>
</evidence>
<dbReference type="Pfam" id="PF12796">
    <property type="entry name" value="Ank_2"/>
    <property type="match status" value="1"/>
</dbReference>
<proteinExistence type="predicted"/>
<dbReference type="EMBL" id="QXGE01001804">
    <property type="protein sequence ID" value="KAE9288079.1"/>
    <property type="molecule type" value="Genomic_DNA"/>
</dbReference>
<evidence type="ECO:0000313" key="4">
    <source>
        <dbReference type="Proteomes" id="UP000437068"/>
    </source>
</evidence>
<accession>A0A6A3WGB5</accession>
<dbReference type="InterPro" id="IPR002110">
    <property type="entry name" value="Ankyrin_rpt"/>
</dbReference>
<name>A0A6A3WGB5_9STRA</name>
<dbReference type="AlphaFoldDB" id="A0A6A3WGB5"/>
<reference evidence="3 4" key="1">
    <citation type="submission" date="2018-08" db="EMBL/GenBank/DDBJ databases">
        <title>Genomic investigation of the strawberry pathogen Phytophthora fragariae indicates pathogenicity is determined by transcriptional variation in three key races.</title>
        <authorList>
            <person name="Adams T.M."/>
            <person name="Armitage A.D."/>
            <person name="Sobczyk M.K."/>
            <person name="Bates H.J."/>
            <person name="Dunwell J.M."/>
            <person name="Nellist C.F."/>
            <person name="Harrison R.J."/>
        </authorList>
    </citation>
    <scope>NUCLEOTIDE SEQUENCE [LARGE SCALE GENOMIC DNA]</scope>
    <source>
        <strain evidence="2 4">A4</strain>
        <strain evidence="1 3">NOV-27</strain>
    </source>
</reference>
<comment type="caution">
    <text evidence="1">The sequence shown here is derived from an EMBL/GenBank/DDBJ whole genome shotgun (WGS) entry which is preliminary data.</text>
</comment>
<gene>
    <name evidence="2" type="ORF">PF001_g20683</name>
    <name evidence="1" type="ORF">PF005_g21625</name>
</gene>
<dbReference type="OrthoDB" id="101492at2759"/>
<keyword evidence="3" id="KW-1185">Reference proteome</keyword>
<dbReference type="EMBL" id="QXGB01001861">
    <property type="protein sequence ID" value="KAE9184564.1"/>
    <property type="molecule type" value="Genomic_DNA"/>
</dbReference>